<name>A0A974PTQ0_9HYPH</name>
<dbReference type="InterPro" id="IPR029069">
    <property type="entry name" value="HotDog_dom_sf"/>
</dbReference>
<dbReference type="InterPro" id="IPR003965">
    <property type="entry name" value="Fatty_acid_synthase"/>
</dbReference>
<dbReference type="InterPro" id="IPR002539">
    <property type="entry name" value="MaoC-like_dom"/>
</dbReference>
<dbReference type="Gene3D" id="3.10.129.10">
    <property type="entry name" value="Hotdog Thioesterase"/>
    <property type="match status" value="1"/>
</dbReference>
<dbReference type="Pfam" id="PF01575">
    <property type="entry name" value="MaoC_dehydratas"/>
    <property type="match status" value="1"/>
</dbReference>
<evidence type="ECO:0000259" key="1">
    <source>
        <dbReference type="Pfam" id="PF01575"/>
    </source>
</evidence>
<accession>A0A974PTQ0</accession>
<feature type="domain" description="MaoC-like" evidence="1">
    <location>
        <begin position="3"/>
        <end position="87"/>
    </location>
</feature>
<sequence length="114" mass="12370">MCVDRATIRRYAEITDDFNPIHVDPDFAASTPMGGVIAHGMLSMNLIWQALRATHGDEAARDARLDVRFVRPVREGDTVSVMGRTSPNGNGSYDVTVVNQRGEPVITGTLSLGN</sequence>
<gene>
    <name evidence="2" type="ORF">EZH22_14180</name>
</gene>
<evidence type="ECO:0000313" key="2">
    <source>
        <dbReference type="EMBL" id="QRG09642.1"/>
    </source>
</evidence>
<dbReference type="PANTHER" id="PTHR43841:SF3">
    <property type="entry name" value="(3R)-HYDROXYACYL-ACP DEHYDRATASE SUBUNIT HADB"/>
    <property type="match status" value="1"/>
</dbReference>
<dbReference type="CDD" id="cd03441">
    <property type="entry name" value="R_hydratase_like"/>
    <property type="match status" value="1"/>
</dbReference>
<dbReference type="EMBL" id="CP063362">
    <property type="protein sequence ID" value="QRG09642.1"/>
    <property type="molecule type" value="Genomic_DNA"/>
</dbReference>
<dbReference type="PANTHER" id="PTHR43841">
    <property type="entry name" value="3-HYDROXYACYL-THIOESTER DEHYDRATASE HTDX-RELATED"/>
    <property type="match status" value="1"/>
</dbReference>
<keyword evidence="3" id="KW-1185">Reference proteome</keyword>
<dbReference type="Proteomes" id="UP000596427">
    <property type="component" value="Chromosome"/>
</dbReference>
<proteinExistence type="predicted"/>
<reference evidence="2 3" key="1">
    <citation type="submission" date="2020-10" db="EMBL/GenBank/DDBJ databases">
        <title>Degradation of 1,4-Dioxane by Xanthobacter sp. YN2, via a Novel Group-2 Soluble Di-Iron Monooxygenase.</title>
        <authorList>
            <person name="Ma F."/>
            <person name="Wang Y."/>
            <person name="Yang J."/>
            <person name="Guo H."/>
            <person name="Su D."/>
            <person name="Yu L."/>
        </authorList>
    </citation>
    <scope>NUCLEOTIDE SEQUENCE [LARGE SCALE GENOMIC DNA]</scope>
    <source>
        <strain evidence="2 3">YN2</strain>
    </source>
</reference>
<dbReference type="GO" id="GO:0006633">
    <property type="term" value="P:fatty acid biosynthetic process"/>
    <property type="evidence" value="ECO:0007669"/>
    <property type="project" value="InterPro"/>
</dbReference>
<dbReference type="SUPFAM" id="SSF54637">
    <property type="entry name" value="Thioesterase/thiol ester dehydrase-isomerase"/>
    <property type="match status" value="1"/>
</dbReference>
<dbReference type="KEGG" id="xdi:EZH22_14180"/>
<dbReference type="GO" id="GO:0005835">
    <property type="term" value="C:fatty acid synthase complex"/>
    <property type="evidence" value="ECO:0007669"/>
    <property type="project" value="InterPro"/>
</dbReference>
<protein>
    <submittedName>
        <fullName evidence="2">MaoC family dehydratase</fullName>
    </submittedName>
</protein>
<dbReference type="AlphaFoldDB" id="A0A974PTQ0"/>
<organism evidence="2 3">
    <name type="scientific">Xanthobacter dioxanivorans</name>
    <dbReference type="NCBI Taxonomy" id="2528964"/>
    <lineage>
        <taxon>Bacteria</taxon>
        <taxon>Pseudomonadati</taxon>
        <taxon>Pseudomonadota</taxon>
        <taxon>Alphaproteobacteria</taxon>
        <taxon>Hyphomicrobiales</taxon>
        <taxon>Xanthobacteraceae</taxon>
        <taxon>Xanthobacter</taxon>
    </lineage>
</organism>
<dbReference type="GO" id="GO:0004312">
    <property type="term" value="F:fatty acid synthase activity"/>
    <property type="evidence" value="ECO:0007669"/>
    <property type="project" value="InterPro"/>
</dbReference>
<dbReference type="PRINTS" id="PR01483">
    <property type="entry name" value="FASYNTHASE"/>
</dbReference>
<evidence type="ECO:0000313" key="3">
    <source>
        <dbReference type="Proteomes" id="UP000596427"/>
    </source>
</evidence>